<dbReference type="KEGG" id="ncb:C0V82_21800"/>
<organism evidence="2 3">
    <name type="scientific">Niveispirillum cyanobacteriorum</name>
    <dbReference type="NCBI Taxonomy" id="1612173"/>
    <lineage>
        <taxon>Bacteria</taxon>
        <taxon>Pseudomonadati</taxon>
        <taxon>Pseudomonadota</taxon>
        <taxon>Alphaproteobacteria</taxon>
        <taxon>Rhodospirillales</taxon>
        <taxon>Azospirillaceae</taxon>
        <taxon>Niveispirillum</taxon>
    </lineage>
</organism>
<dbReference type="Proteomes" id="UP000234752">
    <property type="component" value="Plasmid unnamed1"/>
</dbReference>
<dbReference type="AlphaFoldDB" id="A0A2K9NKY4"/>
<dbReference type="Pfam" id="PF03551">
    <property type="entry name" value="PadR"/>
    <property type="match status" value="1"/>
</dbReference>
<dbReference type="InterPro" id="IPR036390">
    <property type="entry name" value="WH_DNA-bd_sf"/>
</dbReference>
<feature type="region of interest" description="Disordered" evidence="1">
    <location>
        <begin position="15"/>
        <end position="44"/>
    </location>
</feature>
<dbReference type="InterPro" id="IPR005149">
    <property type="entry name" value="Tscrpt_reg_PadR_N"/>
</dbReference>
<evidence type="ECO:0000256" key="1">
    <source>
        <dbReference type="SAM" id="MobiDB-lite"/>
    </source>
</evidence>
<keyword evidence="3" id="KW-1185">Reference proteome</keyword>
<dbReference type="RefSeq" id="WP_102114569.1">
    <property type="nucleotide sequence ID" value="NZ_BMGN01000001.1"/>
</dbReference>
<accession>A0A2K9NKY4</accession>
<evidence type="ECO:0000313" key="3">
    <source>
        <dbReference type="Proteomes" id="UP000234752"/>
    </source>
</evidence>
<reference evidence="2 3" key="1">
    <citation type="submission" date="2017-12" db="EMBL/GenBank/DDBJ databases">
        <title>Genomes of bacteria within cyanobacterial aggregates.</title>
        <authorList>
            <person name="Cai H."/>
        </authorList>
    </citation>
    <scope>NUCLEOTIDE SEQUENCE [LARGE SCALE GENOMIC DNA]</scope>
    <source>
        <strain evidence="2 3">TH16</strain>
        <plasmid evidence="2 3">unnamed1</plasmid>
    </source>
</reference>
<dbReference type="InterPro" id="IPR036388">
    <property type="entry name" value="WH-like_DNA-bd_sf"/>
</dbReference>
<dbReference type="PANTHER" id="PTHR43252:SF7">
    <property type="entry name" value="TRANSCRIPTIONAL REGULATOR YQJI"/>
    <property type="match status" value="1"/>
</dbReference>
<dbReference type="OrthoDB" id="9814826at2"/>
<name>A0A2K9NKY4_9PROT</name>
<gene>
    <name evidence="2" type="ORF">C0V82_21800</name>
</gene>
<keyword evidence="2" id="KW-0614">Plasmid</keyword>
<dbReference type="PANTHER" id="PTHR43252">
    <property type="entry name" value="TRANSCRIPTIONAL REGULATOR YQJI"/>
    <property type="match status" value="1"/>
</dbReference>
<proteinExistence type="predicted"/>
<feature type="compositionally biased region" description="Gly residues" evidence="1">
    <location>
        <begin position="27"/>
        <end position="44"/>
    </location>
</feature>
<dbReference type="Gene3D" id="1.10.10.10">
    <property type="entry name" value="Winged helix-like DNA-binding domain superfamily/Winged helix DNA-binding domain"/>
    <property type="match status" value="1"/>
</dbReference>
<dbReference type="EMBL" id="CP025613">
    <property type="protein sequence ID" value="AUN33045.1"/>
    <property type="molecule type" value="Genomic_DNA"/>
</dbReference>
<dbReference type="SUPFAM" id="SSF46785">
    <property type="entry name" value="Winged helix' DNA-binding domain"/>
    <property type="match status" value="1"/>
</dbReference>
<evidence type="ECO:0000313" key="2">
    <source>
        <dbReference type="EMBL" id="AUN33045.1"/>
    </source>
</evidence>
<protein>
    <submittedName>
        <fullName evidence="2">PadR family transcriptional regulator</fullName>
    </submittedName>
</protein>
<sequence>MRGFFFGRGGHGGGFGRDGDDEDFRGFGRGGGGRHGGRGGPGGRGFGHGGLRLVLLRLIADKPSHGYELIKEIEERSQGHYTPSPGVIYPALSWLEDGGFITIEAGEDARKQARITPAGETYLREQADEVQRLFALMQAVAEERGGGPEYAPLFRAMHNLKAALRTRALRPLSKTEIETIVDWIDELARKIERL</sequence>
<geneLocation type="plasmid" evidence="2 3">
    <name>unnamed1</name>
</geneLocation>